<gene>
    <name evidence="2" type="ORF">DICVIV_13788</name>
</gene>
<reference evidence="3" key="2">
    <citation type="journal article" date="2016" name="Sci. Rep.">
        <title>Dictyocaulus viviparus genome, variome and transcriptome elucidate lungworm biology and support future intervention.</title>
        <authorList>
            <person name="McNulty S.N."/>
            <person name="Strube C."/>
            <person name="Rosa B.A."/>
            <person name="Martin J.C."/>
            <person name="Tyagi R."/>
            <person name="Choi Y.J."/>
            <person name="Wang Q."/>
            <person name="Hallsworth Pepin K."/>
            <person name="Zhang X."/>
            <person name="Ozersky P."/>
            <person name="Wilson R.K."/>
            <person name="Sternberg P.W."/>
            <person name="Gasser R.B."/>
            <person name="Mitreva M."/>
        </authorList>
    </citation>
    <scope>NUCLEOTIDE SEQUENCE [LARGE SCALE GENOMIC DNA]</scope>
    <source>
        <strain evidence="3">HannoverDv2000</strain>
    </source>
</reference>
<evidence type="ECO:0000256" key="1">
    <source>
        <dbReference type="SAM" id="Phobius"/>
    </source>
</evidence>
<proteinExistence type="predicted"/>
<keyword evidence="1" id="KW-1133">Transmembrane helix</keyword>
<sequence>MTEKYGVWIEKSMFGNKYMGIERTTFLIDKKAVVTIKDGIGETNILETISLLDKINRMKKAKASKVQSKFSNENRTVHYSFFNRVGFNSIGIAKNFNKKLIQIDEKMQSSYSSLCRISNVIWLIPEIYYILLSSPSDRLIGKKYNFNLSWLFGYQPLFFIAEGPVERDSDRYSTAVLKLTHNRKDRKVTIASVKTPILLAQYILLTNCCDESYMYYYWKNANWSCNKALRCVTDYKGKRSGPLLGKNRYVHRNANCYILSLKFIYTAVVSVIVGVPLVAAYFLSPACANLVNTTATSAYAGMVAGGKGLYALAVTSPVFISLLTAAILVTISSLICINYSRAGQIDGVKKTVLEACEKDSRGNPNLQSEKIKMANNNDPSQVLFIFLHLIHDPFLLTDVAVKCGNSVISMF</sequence>
<dbReference type="OrthoDB" id="6778355at2759"/>
<dbReference type="SUPFAM" id="SSF52833">
    <property type="entry name" value="Thioredoxin-like"/>
    <property type="match status" value="1"/>
</dbReference>
<organism evidence="2 3">
    <name type="scientific">Dictyocaulus viviparus</name>
    <name type="common">Bovine lungworm</name>
    <dbReference type="NCBI Taxonomy" id="29172"/>
    <lineage>
        <taxon>Eukaryota</taxon>
        <taxon>Metazoa</taxon>
        <taxon>Ecdysozoa</taxon>
        <taxon>Nematoda</taxon>
        <taxon>Chromadorea</taxon>
        <taxon>Rhabditida</taxon>
        <taxon>Rhabditina</taxon>
        <taxon>Rhabditomorpha</taxon>
        <taxon>Strongyloidea</taxon>
        <taxon>Metastrongylidae</taxon>
        <taxon>Dictyocaulus</taxon>
    </lineage>
</organism>
<keyword evidence="1" id="KW-0472">Membrane</keyword>
<dbReference type="EMBL" id="KN717431">
    <property type="protein sequence ID" value="KJH40272.1"/>
    <property type="molecule type" value="Genomic_DNA"/>
</dbReference>
<accession>A0A0D8X953</accession>
<evidence type="ECO:0000313" key="3">
    <source>
        <dbReference type="Proteomes" id="UP000053766"/>
    </source>
</evidence>
<feature type="transmembrane region" description="Helical" evidence="1">
    <location>
        <begin position="318"/>
        <end position="340"/>
    </location>
</feature>
<feature type="transmembrane region" description="Helical" evidence="1">
    <location>
        <begin position="263"/>
        <end position="283"/>
    </location>
</feature>
<keyword evidence="3" id="KW-1185">Reference proteome</keyword>
<keyword evidence="1" id="KW-0812">Transmembrane</keyword>
<dbReference type="InterPro" id="IPR036249">
    <property type="entry name" value="Thioredoxin-like_sf"/>
</dbReference>
<dbReference type="AlphaFoldDB" id="A0A0D8X953"/>
<protein>
    <submittedName>
        <fullName evidence="2">Uncharacterized protein</fullName>
    </submittedName>
</protein>
<reference evidence="2 3" key="1">
    <citation type="submission" date="2013-11" db="EMBL/GenBank/DDBJ databases">
        <title>Draft genome of the bovine lungworm Dictyocaulus viviparus.</title>
        <authorList>
            <person name="Mitreva M."/>
        </authorList>
    </citation>
    <scope>NUCLEOTIDE SEQUENCE [LARGE SCALE GENOMIC DNA]</scope>
    <source>
        <strain evidence="2 3">HannoverDv2000</strain>
    </source>
</reference>
<name>A0A0D8X953_DICVI</name>
<evidence type="ECO:0000313" key="2">
    <source>
        <dbReference type="EMBL" id="KJH40272.1"/>
    </source>
</evidence>
<dbReference type="Proteomes" id="UP000053766">
    <property type="component" value="Unassembled WGS sequence"/>
</dbReference>